<dbReference type="Proteomes" id="UP000077271">
    <property type="component" value="Unassembled WGS sequence"/>
</dbReference>
<feature type="transmembrane region" description="Helical" evidence="6">
    <location>
        <begin position="32"/>
        <end position="51"/>
    </location>
</feature>
<reference evidence="8 9" key="1">
    <citation type="submission" date="2016-01" db="EMBL/GenBank/DDBJ databases">
        <title>Investigation of taxonomic status of Bacillus aminovorans.</title>
        <authorList>
            <person name="Verma A."/>
            <person name="Pal Y."/>
            <person name="Krishnamurthi S."/>
        </authorList>
    </citation>
    <scope>NUCLEOTIDE SEQUENCE [LARGE SCALE GENOMIC DNA]</scope>
    <source>
        <strain evidence="8 9">DSM 4337</strain>
    </source>
</reference>
<organism evidence="8 9">
    <name type="scientific">Domibacillus aminovorans</name>
    <dbReference type="NCBI Taxonomy" id="29332"/>
    <lineage>
        <taxon>Bacteria</taxon>
        <taxon>Bacillati</taxon>
        <taxon>Bacillota</taxon>
        <taxon>Bacilli</taxon>
        <taxon>Bacillales</taxon>
        <taxon>Bacillaceae</taxon>
        <taxon>Domibacillus</taxon>
    </lineage>
</organism>
<evidence type="ECO:0000256" key="2">
    <source>
        <dbReference type="ARBA" id="ARBA00022475"/>
    </source>
</evidence>
<evidence type="ECO:0000256" key="6">
    <source>
        <dbReference type="RuleBase" id="RU366058"/>
    </source>
</evidence>
<dbReference type="Pfam" id="PF09335">
    <property type="entry name" value="VTT_dom"/>
    <property type="match status" value="1"/>
</dbReference>
<keyword evidence="5 6" id="KW-0472">Membrane</keyword>
<comment type="similarity">
    <text evidence="6">Belongs to the TVP38/TMEM64 family.</text>
</comment>
<dbReference type="GO" id="GO:0005886">
    <property type="term" value="C:plasma membrane"/>
    <property type="evidence" value="ECO:0007669"/>
    <property type="project" value="UniProtKB-SubCell"/>
</dbReference>
<dbReference type="InterPro" id="IPR015414">
    <property type="entry name" value="TMEM64"/>
</dbReference>
<evidence type="ECO:0000313" key="9">
    <source>
        <dbReference type="Proteomes" id="UP000077271"/>
    </source>
</evidence>
<feature type="transmembrane region" description="Helical" evidence="6">
    <location>
        <begin position="7"/>
        <end position="26"/>
    </location>
</feature>
<keyword evidence="4 6" id="KW-1133">Transmembrane helix</keyword>
<dbReference type="AlphaFoldDB" id="A0A177KZH5"/>
<feature type="transmembrane region" description="Helical" evidence="6">
    <location>
        <begin position="58"/>
        <end position="76"/>
    </location>
</feature>
<feature type="transmembrane region" description="Helical" evidence="6">
    <location>
        <begin position="153"/>
        <end position="172"/>
    </location>
</feature>
<dbReference type="PANTHER" id="PTHR12677">
    <property type="entry name" value="GOLGI APPARATUS MEMBRANE PROTEIN TVP38-RELATED"/>
    <property type="match status" value="1"/>
</dbReference>
<gene>
    <name evidence="8" type="ORF">AWH48_17840</name>
</gene>
<evidence type="ECO:0000259" key="7">
    <source>
        <dbReference type="Pfam" id="PF09335"/>
    </source>
</evidence>
<evidence type="ECO:0000256" key="1">
    <source>
        <dbReference type="ARBA" id="ARBA00004651"/>
    </source>
</evidence>
<feature type="domain" description="VTT" evidence="7">
    <location>
        <begin position="35"/>
        <end position="148"/>
    </location>
</feature>
<dbReference type="InterPro" id="IPR032816">
    <property type="entry name" value="VTT_dom"/>
</dbReference>
<proteinExistence type="inferred from homology"/>
<comment type="caution">
    <text evidence="8">The sequence shown here is derived from an EMBL/GenBank/DDBJ whole genome shotgun (WGS) entry which is preliminary data.</text>
</comment>
<evidence type="ECO:0000256" key="4">
    <source>
        <dbReference type="ARBA" id="ARBA00022989"/>
    </source>
</evidence>
<protein>
    <recommendedName>
        <fullName evidence="6">TVP38/TMEM64 family membrane protein</fullName>
    </recommendedName>
</protein>
<dbReference type="OrthoDB" id="2451090at2"/>
<keyword evidence="2 6" id="KW-1003">Cell membrane</keyword>
<evidence type="ECO:0000256" key="5">
    <source>
        <dbReference type="ARBA" id="ARBA00023136"/>
    </source>
</evidence>
<comment type="subcellular location">
    <subcellularLocation>
        <location evidence="1 6">Cell membrane</location>
        <topology evidence="1 6">Multi-pass membrane protein</topology>
    </subcellularLocation>
</comment>
<dbReference type="PANTHER" id="PTHR12677:SF59">
    <property type="entry name" value="GOLGI APPARATUS MEMBRANE PROTEIN TVP38-RELATED"/>
    <property type="match status" value="1"/>
</dbReference>
<evidence type="ECO:0000313" key="8">
    <source>
        <dbReference type="EMBL" id="OAH58444.1"/>
    </source>
</evidence>
<keyword evidence="3 6" id="KW-0812">Transmembrane</keyword>
<dbReference type="RefSeq" id="WP_018393523.1">
    <property type="nucleotide sequence ID" value="NZ_LQWZ01000009.1"/>
</dbReference>
<sequence>MNSVELWIARVIEQAGWIAPILFILLHLLRPILFVPVVVVCVAGGYLFGFVNGTLYSIIGLSLMSAAFYKVVNLFPSVREKLLTLKRKVFKDQKVTVGQVMILRMMPFIHFHLLSLYLIDMTKSYKEYMYYSVLGIIIPSMVYTAFGQSITDMPWYISFLFLACLIGLYSLLGKLNEKRKLKTR</sequence>
<feature type="transmembrane region" description="Helical" evidence="6">
    <location>
        <begin position="128"/>
        <end position="147"/>
    </location>
</feature>
<evidence type="ECO:0000256" key="3">
    <source>
        <dbReference type="ARBA" id="ARBA00022692"/>
    </source>
</evidence>
<name>A0A177KZH5_9BACI</name>
<accession>A0A177KZH5</accession>
<feature type="transmembrane region" description="Helical" evidence="6">
    <location>
        <begin position="96"/>
        <end position="119"/>
    </location>
</feature>
<dbReference type="EMBL" id="LQWZ01000009">
    <property type="protein sequence ID" value="OAH58444.1"/>
    <property type="molecule type" value="Genomic_DNA"/>
</dbReference>